<dbReference type="RefSeq" id="WP_244590192.1">
    <property type="nucleotide sequence ID" value="NZ_NIBU01000028.1"/>
</dbReference>
<accession>A0A1N6MZ78</accession>
<dbReference type="Pfam" id="PF01636">
    <property type="entry name" value="APH"/>
    <property type="match status" value="1"/>
</dbReference>
<keyword evidence="1 5" id="KW-0808">Transferase</keyword>
<evidence type="ECO:0000256" key="5">
    <source>
        <dbReference type="HAMAP-Rule" id="MF_01604"/>
    </source>
</evidence>
<dbReference type="InterPro" id="IPR002575">
    <property type="entry name" value="Aminoglycoside_PTrfase"/>
</dbReference>
<dbReference type="AlphaFoldDB" id="A0A1N6MZ78"/>
<name>A0A1N6MZ78_9GAMM</name>
<evidence type="ECO:0000313" key="10">
    <source>
        <dbReference type="Proteomes" id="UP000224871"/>
    </source>
</evidence>
<keyword evidence="10" id="KW-1185">Reference proteome</keyword>
<dbReference type="InterPro" id="IPR014093">
    <property type="entry name" value="Thiamine_kinase"/>
</dbReference>
<dbReference type="GO" id="GO:0005524">
    <property type="term" value="F:ATP binding"/>
    <property type="evidence" value="ECO:0007669"/>
    <property type="project" value="UniProtKB-KW"/>
</dbReference>
<gene>
    <name evidence="5" type="primary">thiK</name>
    <name evidence="7" type="ORF">Xinn_02440</name>
    <name evidence="8" type="ORF">XIS1_520025</name>
</gene>
<evidence type="ECO:0000256" key="1">
    <source>
        <dbReference type="ARBA" id="ARBA00022679"/>
    </source>
</evidence>
<sequence>MLRQKWPDIPAENWEIRPLTGLTQGSHYITDGVCQMVGRKHTWHSGALGVNRQREQRILRKLSLTGIAPDVIAMHGDWLLLEWLAGTKISAEEFGLPAFQQSLAKTIATLHNHAPLGYSFQLKQQLASQWQQIDKTRLSPRWLRLHKFFISAKMPVPLKIAPAHMDIHPDNLVMTSDGVKLIDWEYATDVDIGFSLAALFEGNQWSDIQQEFFLNYYCTEASGYSDIVLLQQKIKQWKPWVRYMMLMWYEVRWQQTKDPQFLALAYPLRLRFKLTL</sequence>
<comment type="pathway">
    <text evidence="5">Cofactor biosynthesis; thiamine diphosphate biosynthesis; thiamine phosphate from thiamine: step 1/1.</text>
</comment>
<keyword evidence="2 5" id="KW-0547">Nucleotide-binding</keyword>
<feature type="domain" description="Aminoglycoside phosphotransferase" evidence="6">
    <location>
        <begin position="52"/>
        <end position="221"/>
    </location>
</feature>
<evidence type="ECO:0000313" key="8">
    <source>
        <dbReference type="EMBL" id="SIP74112.1"/>
    </source>
</evidence>
<reference evidence="9" key="2">
    <citation type="submission" date="2016-12" db="EMBL/GenBank/DDBJ databases">
        <authorList>
            <person name="Gaudriault S."/>
        </authorList>
    </citation>
    <scope>NUCLEOTIDE SEQUENCE [LARGE SCALE GENOMIC DNA]</scope>
    <source>
        <strain evidence="9">HGB1681 (deposited as PTA-6826 in the American Type Culture Collection)</strain>
    </source>
</reference>
<dbReference type="GO" id="GO:0019165">
    <property type="term" value="F:thiamine kinase activity"/>
    <property type="evidence" value="ECO:0007669"/>
    <property type="project" value="UniProtKB-UniRule"/>
</dbReference>
<dbReference type="HAMAP" id="MF_01604">
    <property type="entry name" value="Thiamine_kinase"/>
    <property type="match status" value="1"/>
</dbReference>
<dbReference type="InterPro" id="IPR011009">
    <property type="entry name" value="Kinase-like_dom_sf"/>
</dbReference>
<evidence type="ECO:0000313" key="7">
    <source>
        <dbReference type="EMBL" id="PHM33452.1"/>
    </source>
</evidence>
<dbReference type="GO" id="GO:0009229">
    <property type="term" value="P:thiamine diphosphate biosynthetic process"/>
    <property type="evidence" value="ECO:0007669"/>
    <property type="project" value="UniProtKB-UniRule"/>
</dbReference>
<dbReference type="Proteomes" id="UP000224871">
    <property type="component" value="Unassembled WGS sequence"/>
</dbReference>
<dbReference type="Gene3D" id="3.90.1200.10">
    <property type="match status" value="1"/>
</dbReference>
<evidence type="ECO:0000256" key="3">
    <source>
        <dbReference type="ARBA" id="ARBA00022777"/>
    </source>
</evidence>
<dbReference type="SUPFAM" id="SSF56112">
    <property type="entry name" value="Protein kinase-like (PK-like)"/>
    <property type="match status" value="1"/>
</dbReference>
<dbReference type="Proteomes" id="UP000196435">
    <property type="component" value="Unassembled WGS sequence"/>
</dbReference>
<protein>
    <recommendedName>
        <fullName evidence="5">Thiamine kinase</fullName>
        <ecNumber evidence="5">2.7.1.89</ecNumber>
    </recommendedName>
</protein>
<reference evidence="7 10" key="3">
    <citation type="journal article" date="2017" name="Nat. Microbiol.">
        <title>Natural product diversity associated with the nematode symbionts Photorhabdus and Xenorhabdus.</title>
        <authorList>
            <person name="Tobias N.J."/>
            <person name="Wolff H."/>
            <person name="Djahanschiri B."/>
            <person name="Grundmann F."/>
            <person name="Kronenwerth M."/>
            <person name="Shi Y.M."/>
            <person name="Simonyi S."/>
            <person name="Grun P."/>
            <person name="Shapiro-Ilan D."/>
            <person name="Pidot S.J."/>
            <person name="Stinear T.P."/>
            <person name="Ebersberger I."/>
            <person name="Bode H.B."/>
        </authorList>
    </citation>
    <scope>NUCLEOTIDE SEQUENCE [LARGE SCALE GENOMIC DNA]</scope>
    <source>
        <strain evidence="7 10">DSM 16336</strain>
    </source>
</reference>
<comment type="catalytic activity">
    <reaction evidence="5">
        <text>thiamine + ATP = thiamine phosphate + ADP + H(+)</text>
        <dbReference type="Rhea" id="RHEA:12012"/>
        <dbReference type="ChEBI" id="CHEBI:15378"/>
        <dbReference type="ChEBI" id="CHEBI:18385"/>
        <dbReference type="ChEBI" id="CHEBI:30616"/>
        <dbReference type="ChEBI" id="CHEBI:37575"/>
        <dbReference type="ChEBI" id="CHEBI:456216"/>
        <dbReference type="EC" id="2.7.1.89"/>
    </reaction>
</comment>
<evidence type="ECO:0000256" key="4">
    <source>
        <dbReference type="ARBA" id="ARBA00022840"/>
    </source>
</evidence>
<evidence type="ECO:0000256" key="2">
    <source>
        <dbReference type="ARBA" id="ARBA00022741"/>
    </source>
</evidence>
<dbReference type="UniPathway" id="UPA00060">
    <property type="reaction ID" value="UER00596"/>
</dbReference>
<comment type="function">
    <text evidence="5">Catalyzes the phosphorylation of thiamine to thiamine phosphate.</text>
</comment>
<reference evidence="8" key="1">
    <citation type="submission" date="2016-12" db="EMBL/GenBank/DDBJ databases">
        <authorList>
            <person name="Song W.-J."/>
            <person name="Kurnit D.M."/>
        </authorList>
    </citation>
    <scope>NUCLEOTIDE SEQUENCE [LARGE SCALE GENOMIC DNA]</scope>
    <source>
        <strain evidence="8">HGB1681</strain>
    </source>
</reference>
<comment type="similarity">
    <text evidence="5">Belongs to the thiamine kinase family.</text>
</comment>
<evidence type="ECO:0000313" key="9">
    <source>
        <dbReference type="Proteomes" id="UP000196435"/>
    </source>
</evidence>
<organism evidence="8 9">
    <name type="scientific">Xenorhabdus innexi</name>
    <dbReference type="NCBI Taxonomy" id="290109"/>
    <lineage>
        <taxon>Bacteria</taxon>
        <taxon>Pseudomonadati</taxon>
        <taxon>Pseudomonadota</taxon>
        <taxon>Gammaproteobacteria</taxon>
        <taxon>Enterobacterales</taxon>
        <taxon>Morganellaceae</taxon>
        <taxon>Xenorhabdus</taxon>
    </lineage>
</organism>
<dbReference type="EC" id="2.7.1.89" evidence="5"/>
<keyword evidence="3 5" id="KW-0418">Kinase</keyword>
<dbReference type="EMBL" id="NIBU01000028">
    <property type="protein sequence ID" value="PHM33452.1"/>
    <property type="molecule type" value="Genomic_DNA"/>
</dbReference>
<evidence type="ECO:0000259" key="6">
    <source>
        <dbReference type="Pfam" id="PF01636"/>
    </source>
</evidence>
<keyword evidence="4 5" id="KW-0067">ATP-binding</keyword>
<dbReference type="EMBL" id="FTLG01000195">
    <property type="protein sequence ID" value="SIP74112.1"/>
    <property type="molecule type" value="Genomic_DNA"/>
</dbReference>
<proteinExistence type="inferred from homology"/>
<dbReference type="GO" id="GO:0006772">
    <property type="term" value="P:thiamine metabolic process"/>
    <property type="evidence" value="ECO:0007669"/>
    <property type="project" value="InterPro"/>
</dbReference>